<accession>A0A0B6Z3Q6</accession>
<dbReference type="InterPro" id="IPR006861">
    <property type="entry name" value="HABP4_PAIRBP1-bd"/>
</dbReference>
<feature type="non-terminal residue" evidence="3">
    <location>
        <position position="1"/>
    </location>
</feature>
<feature type="compositionally biased region" description="Basic and acidic residues" evidence="1">
    <location>
        <begin position="59"/>
        <end position="69"/>
    </location>
</feature>
<feature type="compositionally biased region" description="Basic and acidic residues" evidence="1">
    <location>
        <begin position="27"/>
        <end position="45"/>
    </location>
</feature>
<dbReference type="Pfam" id="PF04774">
    <property type="entry name" value="HABP4_PAI-RBP1"/>
    <property type="match status" value="1"/>
</dbReference>
<name>A0A0B6Z3Q6_9EUPU</name>
<evidence type="ECO:0000259" key="2">
    <source>
        <dbReference type="Pfam" id="PF04774"/>
    </source>
</evidence>
<evidence type="ECO:0000313" key="3">
    <source>
        <dbReference type="EMBL" id="CEK62521.1"/>
    </source>
</evidence>
<feature type="non-terminal residue" evidence="3">
    <location>
        <position position="69"/>
    </location>
</feature>
<dbReference type="EMBL" id="HACG01015656">
    <property type="protein sequence ID" value="CEK62521.1"/>
    <property type="molecule type" value="Transcribed_RNA"/>
</dbReference>
<feature type="domain" description="Hyaluronan/mRNA-binding protein" evidence="2">
    <location>
        <begin position="46"/>
        <end position="69"/>
    </location>
</feature>
<dbReference type="AlphaFoldDB" id="A0A0B6Z3Q6"/>
<evidence type="ECO:0000256" key="1">
    <source>
        <dbReference type="SAM" id="MobiDB-lite"/>
    </source>
</evidence>
<feature type="region of interest" description="Disordered" evidence="1">
    <location>
        <begin position="1"/>
        <end position="69"/>
    </location>
</feature>
<sequence length="69" mass="7720">GELNVEGDNEGGFEVKEARVKNHRNNQFREKRGGERKDGNEERKPRASGSNKTGVRSIPKRDGAGRGNW</sequence>
<protein>
    <recommendedName>
        <fullName evidence="2">Hyaluronan/mRNA-binding protein domain-containing protein</fullName>
    </recommendedName>
</protein>
<feature type="compositionally biased region" description="Acidic residues" evidence="1">
    <location>
        <begin position="1"/>
        <end position="11"/>
    </location>
</feature>
<organism evidence="3">
    <name type="scientific">Arion vulgaris</name>
    <dbReference type="NCBI Taxonomy" id="1028688"/>
    <lineage>
        <taxon>Eukaryota</taxon>
        <taxon>Metazoa</taxon>
        <taxon>Spiralia</taxon>
        <taxon>Lophotrochozoa</taxon>
        <taxon>Mollusca</taxon>
        <taxon>Gastropoda</taxon>
        <taxon>Heterobranchia</taxon>
        <taxon>Euthyneura</taxon>
        <taxon>Panpulmonata</taxon>
        <taxon>Eupulmonata</taxon>
        <taxon>Stylommatophora</taxon>
        <taxon>Helicina</taxon>
        <taxon>Arionoidea</taxon>
        <taxon>Arionidae</taxon>
        <taxon>Arion</taxon>
    </lineage>
</organism>
<reference evidence="3" key="1">
    <citation type="submission" date="2014-12" db="EMBL/GenBank/DDBJ databases">
        <title>Insight into the proteome of Arion vulgaris.</title>
        <authorList>
            <person name="Aradska J."/>
            <person name="Bulat T."/>
            <person name="Smidak R."/>
            <person name="Sarate P."/>
            <person name="Gangsoo J."/>
            <person name="Sialana F."/>
            <person name="Bilban M."/>
            <person name="Lubec G."/>
        </authorList>
    </citation>
    <scope>NUCLEOTIDE SEQUENCE</scope>
    <source>
        <tissue evidence="3">Skin</tissue>
    </source>
</reference>
<proteinExistence type="predicted"/>
<gene>
    <name evidence="3" type="primary">ORF45391</name>
</gene>